<feature type="compositionally biased region" description="Pro residues" evidence="1">
    <location>
        <begin position="1"/>
        <end position="12"/>
    </location>
</feature>
<organism evidence="3 4">
    <name type="scientific">Panicum virgatum</name>
    <name type="common">Blackwell switchgrass</name>
    <dbReference type="NCBI Taxonomy" id="38727"/>
    <lineage>
        <taxon>Eukaryota</taxon>
        <taxon>Viridiplantae</taxon>
        <taxon>Streptophyta</taxon>
        <taxon>Embryophyta</taxon>
        <taxon>Tracheophyta</taxon>
        <taxon>Spermatophyta</taxon>
        <taxon>Magnoliopsida</taxon>
        <taxon>Liliopsida</taxon>
        <taxon>Poales</taxon>
        <taxon>Poaceae</taxon>
        <taxon>PACMAD clade</taxon>
        <taxon>Panicoideae</taxon>
        <taxon>Panicodae</taxon>
        <taxon>Paniceae</taxon>
        <taxon>Panicinae</taxon>
        <taxon>Panicum</taxon>
        <taxon>Panicum sect. Hiantes</taxon>
    </lineage>
</organism>
<dbReference type="InterPro" id="IPR022059">
    <property type="entry name" value="DUF3615"/>
</dbReference>
<protein>
    <recommendedName>
        <fullName evidence="2">DUF3615 domain-containing protein</fullName>
    </recommendedName>
</protein>
<evidence type="ECO:0000313" key="3">
    <source>
        <dbReference type="EMBL" id="KAG2648374.1"/>
    </source>
</evidence>
<keyword evidence="4" id="KW-1185">Reference proteome</keyword>
<evidence type="ECO:0000256" key="1">
    <source>
        <dbReference type="SAM" id="MobiDB-lite"/>
    </source>
</evidence>
<dbReference type="AlphaFoldDB" id="A0A8T0WTB9"/>
<dbReference type="Pfam" id="PF12274">
    <property type="entry name" value="DUF3615"/>
    <property type="match status" value="1"/>
</dbReference>
<gene>
    <name evidence="3" type="ORF">PVAP13_1NG035505</name>
</gene>
<feature type="domain" description="DUF3615" evidence="2">
    <location>
        <begin position="165"/>
        <end position="275"/>
    </location>
</feature>
<dbReference type="PANTHER" id="PTHR34710:SF20">
    <property type="entry name" value="OS10G0550200 PROTEIN"/>
    <property type="match status" value="1"/>
</dbReference>
<dbReference type="EMBL" id="CM029038">
    <property type="protein sequence ID" value="KAG2648374.1"/>
    <property type="molecule type" value="Genomic_DNA"/>
</dbReference>
<dbReference type="PANTHER" id="PTHR34710">
    <property type="entry name" value="OS03G0834100 PROTEIN"/>
    <property type="match status" value="1"/>
</dbReference>
<accession>A0A8T0WTB9</accession>
<proteinExistence type="predicted"/>
<sequence>MPWSPSPPPPPSQGGRDSDLDATSGSEPPPPVAPSRGGRDTDLDEISISLRRLRPYSPEPDPDRTDAFMPAPQPSIHPPRLTILKLPEEPDTPTSPRGGPPPSIDVEHAVLSTFAEEWHSSDAEDDPYLKSLVDNFIIADKDVCESSEDSIDKKACSRRQTDKYAESALKYYNNDKNNKVNYDLIRATTSCGIFDVDRCYGHVNFIAKGNQHDSKEELFFAEIQLDTDVPTCVLSLEGMKKVGGLRESKYDTYHGVGIHIDSLHCYACRSGLKHPI</sequence>
<comment type="caution">
    <text evidence="3">The sequence shown here is derived from an EMBL/GenBank/DDBJ whole genome shotgun (WGS) entry which is preliminary data.</text>
</comment>
<feature type="region of interest" description="Disordered" evidence="1">
    <location>
        <begin position="1"/>
        <end position="105"/>
    </location>
</feature>
<evidence type="ECO:0000313" key="4">
    <source>
        <dbReference type="Proteomes" id="UP000823388"/>
    </source>
</evidence>
<reference evidence="3" key="1">
    <citation type="submission" date="2020-05" db="EMBL/GenBank/DDBJ databases">
        <title>WGS assembly of Panicum virgatum.</title>
        <authorList>
            <person name="Lovell J.T."/>
            <person name="Jenkins J."/>
            <person name="Shu S."/>
            <person name="Juenger T.E."/>
            <person name="Schmutz J."/>
        </authorList>
    </citation>
    <scope>NUCLEOTIDE SEQUENCE</scope>
    <source>
        <strain evidence="3">AP13</strain>
    </source>
</reference>
<dbReference type="Proteomes" id="UP000823388">
    <property type="component" value="Chromosome 1N"/>
</dbReference>
<evidence type="ECO:0000259" key="2">
    <source>
        <dbReference type="Pfam" id="PF12274"/>
    </source>
</evidence>
<name>A0A8T0WTB9_PANVG</name>